<evidence type="ECO:0000256" key="2">
    <source>
        <dbReference type="ARBA" id="ARBA00022840"/>
    </source>
</evidence>
<evidence type="ECO:0000256" key="1">
    <source>
        <dbReference type="ARBA" id="ARBA00022741"/>
    </source>
</evidence>
<dbReference type="PANTHER" id="PTHR24223">
    <property type="entry name" value="ATP-BINDING CASSETTE SUB-FAMILY C"/>
    <property type="match status" value="1"/>
</dbReference>
<proteinExistence type="predicted"/>
<evidence type="ECO:0000313" key="6">
    <source>
        <dbReference type="Proteomes" id="UP001152888"/>
    </source>
</evidence>
<sequence length="186" mass="21373">MVKEQGSNISSGQKARISLARAAYRNSDVYLLDDCLRSLDIHVQEYVFKECLQRFMTGKICIFVTQNNNFFYKADGILWIENGVVQMKSRGVINAEKQHVKEPVMEEKCDVTLGDYDEADESTKLLDSKQKPNVYCEEKKSGKVEKAVYKKYIKLGGGYFLGVFIILFFIVTHTCKSYSEKMVSNW</sequence>
<feature type="transmembrane region" description="Helical" evidence="3">
    <location>
        <begin position="152"/>
        <end position="171"/>
    </location>
</feature>
<name>A0A9P0QA09_ACAOB</name>
<dbReference type="InterPro" id="IPR050173">
    <property type="entry name" value="ABC_transporter_C-like"/>
</dbReference>
<dbReference type="InterPro" id="IPR027417">
    <property type="entry name" value="P-loop_NTPase"/>
</dbReference>
<dbReference type="Gene3D" id="3.40.50.300">
    <property type="entry name" value="P-loop containing nucleotide triphosphate hydrolases"/>
    <property type="match status" value="1"/>
</dbReference>
<dbReference type="PANTHER" id="PTHR24223:SF448">
    <property type="entry name" value="FI20146P1-RELATED"/>
    <property type="match status" value="1"/>
</dbReference>
<dbReference type="AlphaFoldDB" id="A0A9P0QA09"/>
<protein>
    <submittedName>
        <fullName evidence="4">Uncharacterized protein</fullName>
    </submittedName>
</protein>
<dbReference type="OrthoDB" id="6500128at2759"/>
<dbReference type="GO" id="GO:0016020">
    <property type="term" value="C:membrane"/>
    <property type="evidence" value="ECO:0007669"/>
    <property type="project" value="TreeGrafter"/>
</dbReference>
<keyword evidence="3" id="KW-0812">Transmembrane</keyword>
<dbReference type="EMBL" id="CAKOFQ010008247">
    <property type="protein sequence ID" value="CAH2012968.1"/>
    <property type="molecule type" value="Genomic_DNA"/>
</dbReference>
<keyword evidence="6" id="KW-1185">Reference proteome</keyword>
<dbReference type="Proteomes" id="UP001152888">
    <property type="component" value="Unassembled WGS sequence"/>
</dbReference>
<evidence type="ECO:0000256" key="3">
    <source>
        <dbReference type="SAM" id="Phobius"/>
    </source>
</evidence>
<keyword evidence="1" id="KW-0547">Nucleotide-binding</keyword>
<dbReference type="GO" id="GO:0042626">
    <property type="term" value="F:ATPase-coupled transmembrane transporter activity"/>
    <property type="evidence" value="ECO:0007669"/>
    <property type="project" value="TreeGrafter"/>
</dbReference>
<dbReference type="EMBL" id="CAKOFQ010008372">
    <property type="protein sequence ID" value="CAH2013761.1"/>
    <property type="molecule type" value="Genomic_DNA"/>
</dbReference>
<organism evidence="4 6">
    <name type="scientific">Acanthoscelides obtectus</name>
    <name type="common">Bean weevil</name>
    <name type="synonym">Bruchus obtectus</name>
    <dbReference type="NCBI Taxonomy" id="200917"/>
    <lineage>
        <taxon>Eukaryota</taxon>
        <taxon>Metazoa</taxon>
        <taxon>Ecdysozoa</taxon>
        <taxon>Arthropoda</taxon>
        <taxon>Hexapoda</taxon>
        <taxon>Insecta</taxon>
        <taxon>Pterygota</taxon>
        <taxon>Neoptera</taxon>
        <taxon>Endopterygota</taxon>
        <taxon>Coleoptera</taxon>
        <taxon>Polyphaga</taxon>
        <taxon>Cucujiformia</taxon>
        <taxon>Chrysomeloidea</taxon>
        <taxon>Chrysomelidae</taxon>
        <taxon>Bruchinae</taxon>
        <taxon>Bruchini</taxon>
        <taxon>Acanthoscelides</taxon>
    </lineage>
</organism>
<keyword evidence="2" id="KW-0067">ATP-binding</keyword>
<dbReference type="GO" id="GO:0005524">
    <property type="term" value="F:ATP binding"/>
    <property type="evidence" value="ECO:0007669"/>
    <property type="project" value="UniProtKB-KW"/>
</dbReference>
<evidence type="ECO:0000313" key="5">
    <source>
        <dbReference type="EMBL" id="CAH2013761.1"/>
    </source>
</evidence>
<comment type="caution">
    <text evidence="4">The sequence shown here is derived from an EMBL/GenBank/DDBJ whole genome shotgun (WGS) entry which is preliminary data.</text>
</comment>
<evidence type="ECO:0000313" key="4">
    <source>
        <dbReference type="EMBL" id="CAH2012968.1"/>
    </source>
</evidence>
<reference evidence="4" key="1">
    <citation type="submission" date="2022-03" db="EMBL/GenBank/DDBJ databases">
        <authorList>
            <person name="Sayadi A."/>
        </authorList>
    </citation>
    <scope>NUCLEOTIDE SEQUENCE</scope>
</reference>
<gene>
    <name evidence="4" type="ORF">ACAOBT_LOCUS33129</name>
    <name evidence="5" type="ORF">ACAOBT_LOCUS33667</name>
</gene>
<accession>A0A9P0QA09</accession>
<dbReference type="SUPFAM" id="SSF52540">
    <property type="entry name" value="P-loop containing nucleoside triphosphate hydrolases"/>
    <property type="match status" value="1"/>
</dbReference>
<keyword evidence="3" id="KW-1133">Transmembrane helix</keyword>
<keyword evidence="3" id="KW-0472">Membrane</keyword>